<reference evidence="1" key="1">
    <citation type="journal article" date="2015" name="Nature">
        <title>Complex archaea that bridge the gap between prokaryotes and eukaryotes.</title>
        <authorList>
            <person name="Spang A."/>
            <person name="Saw J.H."/>
            <person name="Jorgensen S.L."/>
            <person name="Zaremba-Niedzwiedzka K."/>
            <person name="Martijn J."/>
            <person name="Lind A.E."/>
            <person name="van Eijk R."/>
            <person name="Schleper C."/>
            <person name="Guy L."/>
            <person name="Ettema T.J."/>
        </authorList>
    </citation>
    <scope>NUCLEOTIDE SEQUENCE</scope>
</reference>
<proteinExistence type="predicted"/>
<dbReference type="SUPFAM" id="SSF49899">
    <property type="entry name" value="Concanavalin A-like lectins/glucanases"/>
    <property type="match status" value="1"/>
</dbReference>
<dbReference type="InterPro" id="IPR013320">
    <property type="entry name" value="ConA-like_dom_sf"/>
</dbReference>
<organism evidence="1">
    <name type="scientific">marine sediment metagenome</name>
    <dbReference type="NCBI Taxonomy" id="412755"/>
    <lineage>
        <taxon>unclassified sequences</taxon>
        <taxon>metagenomes</taxon>
        <taxon>ecological metagenomes</taxon>
    </lineage>
</organism>
<dbReference type="Gene3D" id="2.60.120.200">
    <property type="match status" value="1"/>
</dbReference>
<protein>
    <recommendedName>
        <fullName evidence="2">LamG-like jellyroll fold domain-containing protein</fullName>
    </recommendedName>
</protein>
<accession>A0A0F9R593</accession>
<dbReference type="EMBL" id="LAZR01001145">
    <property type="protein sequence ID" value="KKN49889.1"/>
    <property type="molecule type" value="Genomic_DNA"/>
</dbReference>
<evidence type="ECO:0000313" key="1">
    <source>
        <dbReference type="EMBL" id="KKN49889.1"/>
    </source>
</evidence>
<sequence length="962" mass="104505">MPSILVQKLDLGLNALVSENIIDPRGAARGTENILYEYGIMRTPFGFAKVDLTTTGLNSGDAALSIMPYTEADRTSHLLAATTQKIYLHNRVAESWDDKTGTALSSDIFHPVSYTEIAHNDTDIYLNDNATQSKQYYHLIVCDGGMSNIQRWAGKYESTFHDVVGAGGYHDGTTHRALQVEAYKNRLILISPLSYNSSSKTWIPNKQRIQYPVISKLQTWTGTGSGFVDLVDTGGENIWSARLGSLYTIYQDNSIWDLGYVGGTRIFDPKPVIPELGLLAHHLLAVHGNAHYFVGSDYNVYVYYGGSIKQKIGDKIHRFLQEDLDPVYQNRCWMALGEQNRWLYIFIVPNGSVFITKAYIMNMATGAWSVRDFTNTFGSGDGVTAVSLVGSQAFTTGATYQEALDTLSSYDAGFVDGSTAGDVTVRYGDILCDNTSNALDWSTLSATADYDFSWKAGEVDLSAGGLLFSFCYENDPTKLIDLTSHADGTTWSGLILRISDGSATGDMPHGTHYYQLTDVCSAKDGATTDYSVTVHVAPRDSTRSSDSTGTGIADLSTDTPVFAGDTTGILFCPSGPSYADSLNEVLVDAKIFLGDATGFIYLMDETYATEDFNSIVARHITPVIDMGRPGRFKRNNKLSFTAKEKESGTGGIIVRFRTSNFDTSETGWINADSGNPVYDIESNCVGFWKLNDNQRSTVVADDSGRDHTGTASVNTDTISTEGKVGKCFDMASSAYVTVASHSDFNFGNGTADSPFSISVWVYVTASIAEQIIISKATTGAIDGDWALLLTDRKATFTLYDNAIGFVSKFTVASLSAGWRHIVATYDGVGGATAYTGMNIYIDSVLVTQSNTGIGVYTAMSGGTHDVAIGSLEDGTTNYADKIDNVMIFNKELSAVEAGALYSSGNGTEALTSQVFTLSSDWEEYDAYINRSSKRIQFAFVNSRGSDFEVREAELHGELEGNR</sequence>
<dbReference type="Pfam" id="PF13385">
    <property type="entry name" value="Laminin_G_3"/>
    <property type="match status" value="1"/>
</dbReference>
<comment type="caution">
    <text evidence="1">The sequence shown here is derived from an EMBL/GenBank/DDBJ whole genome shotgun (WGS) entry which is preliminary data.</text>
</comment>
<name>A0A0F9R593_9ZZZZ</name>
<dbReference type="AlphaFoldDB" id="A0A0F9R593"/>
<gene>
    <name evidence="1" type="ORF">LCGC14_0638150</name>
</gene>
<evidence type="ECO:0008006" key="2">
    <source>
        <dbReference type="Google" id="ProtNLM"/>
    </source>
</evidence>